<evidence type="ECO:0000313" key="12">
    <source>
        <dbReference type="Proteomes" id="UP000297288"/>
    </source>
</evidence>
<dbReference type="EMBL" id="FMYV01000003">
    <property type="protein sequence ID" value="SDC39046.1"/>
    <property type="molecule type" value="Genomic_DNA"/>
</dbReference>
<dbReference type="InterPro" id="IPR011059">
    <property type="entry name" value="Metal-dep_hydrolase_composite"/>
</dbReference>
<comment type="function">
    <text evidence="7">Catalyzes the hydrolytic cleavage of the carbon-nitrogen bond in imidazolone-5-propanoate to yield N-formimidoyl-L-glutamate. It is the third step in the universal histidine degradation pathway.</text>
</comment>
<evidence type="ECO:0000313" key="9">
    <source>
        <dbReference type="EMBL" id="SDC39046.1"/>
    </source>
</evidence>
<feature type="binding site" evidence="7">
    <location>
        <position position="250"/>
    </location>
    <ligand>
        <name>Fe(3+)</name>
        <dbReference type="ChEBI" id="CHEBI:29034"/>
    </ligand>
</feature>
<dbReference type="SUPFAM" id="SSF51556">
    <property type="entry name" value="Metallo-dependent hydrolases"/>
    <property type="match status" value="1"/>
</dbReference>
<feature type="binding site" evidence="7">
    <location>
        <position position="253"/>
    </location>
    <ligand>
        <name>4-imidazolone-5-propanoate</name>
        <dbReference type="ChEBI" id="CHEBI:77893"/>
    </ligand>
</feature>
<dbReference type="EC" id="3.5.2.7" evidence="1 7"/>
<protein>
    <recommendedName>
        <fullName evidence="1 7">Imidazolonepropionase</fullName>
        <ecNumber evidence="1 7">3.5.2.7</ecNumber>
    </recommendedName>
    <alternativeName>
        <fullName evidence="7">Imidazolone-5-propionate hydrolase</fullName>
    </alternativeName>
</protein>
<feature type="binding site" evidence="7">
    <location>
        <position position="82"/>
    </location>
    <ligand>
        <name>Fe(3+)</name>
        <dbReference type="ChEBI" id="CHEBI:29034"/>
    </ligand>
</feature>
<evidence type="ECO:0000259" key="8">
    <source>
        <dbReference type="Pfam" id="PF01979"/>
    </source>
</evidence>
<feature type="binding site" evidence="7">
    <location>
        <position position="326"/>
    </location>
    <ligand>
        <name>N-formimidoyl-L-glutamate</name>
        <dbReference type="ChEBI" id="CHEBI:58928"/>
    </ligand>
</feature>
<accession>A0A1G6L931</accession>
<dbReference type="GO" id="GO:0019556">
    <property type="term" value="P:L-histidine catabolic process to glutamate and formamide"/>
    <property type="evidence" value="ECO:0007669"/>
    <property type="project" value="UniProtKB-UniRule"/>
</dbReference>
<dbReference type="GO" id="GO:0050480">
    <property type="term" value="F:imidazolonepropionase activity"/>
    <property type="evidence" value="ECO:0007669"/>
    <property type="project" value="UniProtKB-UniRule"/>
</dbReference>
<evidence type="ECO:0000256" key="4">
    <source>
        <dbReference type="ARBA" id="ARBA00022808"/>
    </source>
</evidence>
<dbReference type="STRING" id="28234.SAMN04488588_1034"/>
<proteinExistence type="inferred from homology"/>
<feature type="binding site" evidence="7">
    <location>
        <position position="82"/>
    </location>
    <ligand>
        <name>Zn(2+)</name>
        <dbReference type="ChEBI" id="CHEBI:29105"/>
    </ligand>
</feature>
<dbReference type="Proteomes" id="UP000297288">
    <property type="component" value="Unassembled WGS sequence"/>
</dbReference>
<comment type="subcellular location">
    <subcellularLocation>
        <location evidence="7">Cytoplasm</location>
    </subcellularLocation>
</comment>
<dbReference type="UniPathway" id="UPA00379">
    <property type="reaction ID" value="UER00551"/>
</dbReference>
<feature type="binding site" evidence="7">
    <location>
        <position position="250"/>
    </location>
    <ligand>
        <name>Zn(2+)</name>
        <dbReference type="ChEBI" id="CHEBI:29105"/>
    </ligand>
</feature>
<feature type="binding site" evidence="7">
    <location>
        <position position="89"/>
    </location>
    <ligand>
        <name>4-imidazolone-5-propanoate</name>
        <dbReference type="ChEBI" id="CHEBI:77893"/>
    </ligand>
</feature>
<dbReference type="GO" id="GO:0019557">
    <property type="term" value="P:L-histidine catabolic process to glutamate and formate"/>
    <property type="evidence" value="ECO:0007669"/>
    <property type="project" value="UniProtKB-UniPathway"/>
</dbReference>
<feature type="binding site" evidence="7">
    <location>
        <position position="80"/>
    </location>
    <ligand>
        <name>Zn(2+)</name>
        <dbReference type="ChEBI" id="CHEBI:29105"/>
    </ligand>
</feature>
<keyword evidence="4 7" id="KW-0369">Histidine metabolism</keyword>
<keyword evidence="5 7" id="KW-0862">Zinc</keyword>
<keyword evidence="6 7" id="KW-0408">Iron</keyword>
<reference evidence="10 12" key="2">
    <citation type="submission" date="2019-04" db="EMBL/GenBank/DDBJ databases">
        <title>Draft genome sequence data and analysis of a Fermenting Bacterium, Geotoga petraea strain HO-Geo1, isolated from heavy-oil petroleum reservoir in Russia.</title>
        <authorList>
            <person name="Grouzdev D.S."/>
            <person name="Semenova E.M."/>
            <person name="Sokolova D.S."/>
            <person name="Tourova T.P."/>
            <person name="Poltaraus A.B."/>
            <person name="Nazina T.N."/>
        </authorList>
    </citation>
    <scope>NUCLEOTIDE SEQUENCE [LARGE SCALE GENOMIC DNA]</scope>
    <source>
        <strain evidence="10 12">HO-Geo1</strain>
    </source>
</reference>
<dbReference type="GO" id="GO:0008270">
    <property type="term" value="F:zinc ion binding"/>
    <property type="evidence" value="ECO:0007669"/>
    <property type="project" value="UniProtKB-UniRule"/>
</dbReference>
<dbReference type="AlphaFoldDB" id="A0A1G6L931"/>
<name>A0A1G6L931_9BACT</name>
<dbReference type="PANTHER" id="PTHR42752">
    <property type="entry name" value="IMIDAZOLONEPROPIONASE"/>
    <property type="match status" value="1"/>
</dbReference>
<dbReference type="Gene3D" id="2.30.40.10">
    <property type="entry name" value="Urease, subunit C, domain 1"/>
    <property type="match status" value="1"/>
</dbReference>
<dbReference type="Gene3D" id="3.20.20.140">
    <property type="entry name" value="Metal-dependent hydrolases"/>
    <property type="match status" value="1"/>
</dbReference>
<sequence length="421" mass="46626">MNKKILKNFQQIATPIGFEAKKGKDMQKILVISDASIIIEGEKIEFVGKTEEMHKLYNEKDYQVIDMTGKTAIPGFVDSHTHFIFGGYRADEFGMRLRGKSYMEIMNAGGGIISSVKDTREASLEELTEAGKKRLLSMLSFGVTSVEGKSGYGLDKETELKQLRAMKNLDGLTPIEISKTFLGAHAVPKDYVGREDEFIDYMIEEVLPIVKEENLAEFCDVFCEEKVFDIEQSKRLLTAAKNKGFKIKMHADEIVPIGGSKLAVDMKAISADHLLQITDEHIKLMANSNTIATLLPGTAYSLKEDFADARKLIDSGCAVALATDLNPGSCYTESIPLIISLAALYMNMMPEEILTALTLNGAAAIDRASEIGSLEKGKQADINVIDAPSYEFLTYHIAVNSIEKVFKKGKLAYERRDYINV</sequence>
<dbReference type="FunFam" id="3.20.20.140:FF:000007">
    <property type="entry name" value="Imidazolonepropionase"/>
    <property type="match status" value="1"/>
</dbReference>
<dbReference type="Pfam" id="PF01979">
    <property type="entry name" value="Amidohydro_1"/>
    <property type="match status" value="1"/>
</dbReference>
<evidence type="ECO:0000313" key="10">
    <source>
        <dbReference type="EMBL" id="TGG88860.1"/>
    </source>
</evidence>
<feature type="binding site" evidence="7">
    <location>
        <position position="324"/>
    </location>
    <ligand>
        <name>Fe(3+)</name>
        <dbReference type="ChEBI" id="CHEBI:29034"/>
    </ligand>
</feature>
<feature type="binding site" evidence="7">
    <location>
        <position position="185"/>
    </location>
    <ligand>
        <name>4-imidazolone-5-propanoate</name>
        <dbReference type="ChEBI" id="CHEBI:77893"/>
    </ligand>
</feature>
<gene>
    <name evidence="7" type="primary">hutI</name>
    <name evidence="10" type="ORF">E4650_01305</name>
    <name evidence="9" type="ORF">SAMN04488588_1034</name>
</gene>
<evidence type="ECO:0000256" key="6">
    <source>
        <dbReference type="ARBA" id="ARBA00023004"/>
    </source>
</evidence>
<evidence type="ECO:0000256" key="2">
    <source>
        <dbReference type="ARBA" id="ARBA00022723"/>
    </source>
</evidence>
<evidence type="ECO:0000256" key="5">
    <source>
        <dbReference type="ARBA" id="ARBA00022833"/>
    </source>
</evidence>
<dbReference type="InterPro" id="IPR006680">
    <property type="entry name" value="Amidohydro-rel"/>
</dbReference>
<evidence type="ECO:0000256" key="7">
    <source>
        <dbReference type="HAMAP-Rule" id="MF_00372"/>
    </source>
</evidence>
<dbReference type="Proteomes" id="UP000199322">
    <property type="component" value="Unassembled WGS sequence"/>
</dbReference>
<feature type="binding site" evidence="7">
    <location>
        <position position="328"/>
    </location>
    <ligand>
        <name>N-formimidoyl-L-glutamate</name>
        <dbReference type="ChEBI" id="CHEBI:58928"/>
    </ligand>
</feature>
<evidence type="ECO:0000256" key="1">
    <source>
        <dbReference type="ARBA" id="ARBA00012864"/>
    </source>
</evidence>
<dbReference type="RefSeq" id="WP_091403340.1">
    <property type="nucleotide sequence ID" value="NZ_FMYV01000003.1"/>
</dbReference>
<feature type="binding site" evidence="7">
    <location>
        <position position="152"/>
    </location>
    <ligand>
        <name>4-imidazolone-5-propanoate</name>
        <dbReference type="ChEBI" id="CHEBI:77893"/>
    </ligand>
</feature>
<feature type="domain" description="Amidohydrolase-related" evidence="8">
    <location>
        <begin position="72"/>
        <end position="411"/>
    </location>
</feature>
<dbReference type="InterPro" id="IPR005920">
    <property type="entry name" value="HutI"/>
</dbReference>
<organism evidence="9 11">
    <name type="scientific">Geotoga petraea</name>
    <dbReference type="NCBI Taxonomy" id="28234"/>
    <lineage>
        <taxon>Bacteria</taxon>
        <taxon>Thermotogati</taxon>
        <taxon>Thermotogota</taxon>
        <taxon>Thermotogae</taxon>
        <taxon>Petrotogales</taxon>
        <taxon>Petrotogaceae</taxon>
        <taxon>Geotoga</taxon>
    </lineage>
</organism>
<feature type="binding site" evidence="7">
    <location>
        <position position="329"/>
    </location>
    <ligand>
        <name>4-imidazolone-5-propanoate</name>
        <dbReference type="ChEBI" id="CHEBI:77893"/>
    </ligand>
</feature>
<reference evidence="9 11" key="1">
    <citation type="submission" date="2016-10" db="EMBL/GenBank/DDBJ databases">
        <authorList>
            <person name="de Groot N.N."/>
        </authorList>
    </citation>
    <scope>NUCLEOTIDE SEQUENCE [LARGE SCALE GENOMIC DNA]</scope>
    <source>
        <strain evidence="9 11">WG14</strain>
    </source>
</reference>
<dbReference type="EMBL" id="SRME01000001">
    <property type="protein sequence ID" value="TGG88860.1"/>
    <property type="molecule type" value="Genomic_DNA"/>
</dbReference>
<comment type="cofactor">
    <cofactor evidence="7">
        <name>Zn(2+)</name>
        <dbReference type="ChEBI" id="CHEBI:29105"/>
    </cofactor>
    <cofactor evidence="7">
        <name>Fe(3+)</name>
        <dbReference type="ChEBI" id="CHEBI:29034"/>
    </cofactor>
    <text evidence="7">Binds 1 zinc or iron ion per subunit.</text>
</comment>
<dbReference type="OrthoDB" id="9776455at2"/>
<evidence type="ECO:0000256" key="3">
    <source>
        <dbReference type="ARBA" id="ARBA00022801"/>
    </source>
</evidence>
<dbReference type="GO" id="GO:0005506">
    <property type="term" value="F:iron ion binding"/>
    <property type="evidence" value="ECO:0007669"/>
    <property type="project" value="UniProtKB-UniRule"/>
</dbReference>
<keyword evidence="11" id="KW-1185">Reference proteome</keyword>
<keyword evidence="2 7" id="KW-0479">Metal-binding</keyword>
<comment type="catalytic activity">
    <reaction evidence="7">
        <text>4-imidazolone-5-propanoate + H2O = N-formimidoyl-L-glutamate</text>
        <dbReference type="Rhea" id="RHEA:23660"/>
        <dbReference type="ChEBI" id="CHEBI:15377"/>
        <dbReference type="ChEBI" id="CHEBI:58928"/>
        <dbReference type="ChEBI" id="CHEBI:77893"/>
        <dbReference type="EC" id="3.5.2.7"/>
    </reaction>
</comment>
<dbReference type="HAMAP" id="MF_00372">
    <property type="entry name" value="HutI"/>
    <property type="match status" value="1"/>
</dbReference>
<keyword evidence="3 7" id="KW-0378">Hydrolase</keyword>
<comment type="similarity">
    <text evidence="7">Belongs to the metallo-dependent hydrolases superfamily. HutI family.</text>
</comment>
<comment type="pathway">
    <text evidence="7">Amino-acid degradation; L-histidine degradation into L-glutamate; N-formimidoyl-L-glutamate from L-histidine: step 3/3.</text>
</comment>
<keyword evidence="7" id="KW-0963">Cytoplasm</keyword>
<dbReference type="PANTHER" id="PTHR42752:SF1">
    <property type="entry name" value="IMIDAZOLONEPROPIONASE-RELATED"/>
    <property type="match status" value="1"/>
</dbReference>
<evidence type="ECO:0000313" key="11">
    <source>
        <dbReference type="Proteomes" id="UP000199322"/>
    </source>
</evidence>
<feature type="binding site" evidence="7">
    <location>
        <position position="80"/>
    </location>
    <ligand>
        <name>Fe(3+)</name>
        <dbReference type="ChEBI" id="CHEBI:29034"/>
    </ligand>
</feature>
<dbReference type="CDD" id="cd01296">
    <property type="entry name" value="Imidazolone-5PH"/>
    <property type="match status" value="1"/>
</dbReference>
<dbReference type="InterPro" id="IPR032466">
    <property type="entry name" value="Metal_Hydrolase"/>
</dbReference>
<dbReference type="NCBIfam" id="TIGR01224">
    <property type="entry name" value="hutI"/>
    <property type="match status" value="1"/>
</dbReference>
<feature type="binding site" evidence="7">
    <location>
        <position position="324"/>
    </location>
    <ligand>
        <name>Zn(2+)</name>
        <dbReference type="ChEBI" id="CHEBI:29105"/>
    </ligand>
</feature>
<dbReference type="GO" id="GO:0005737">
    <property type="term" value="C:cytoplasm"/>
    <property type="evidence" value="ECO:0007669"/>
    <property type="project" value="UniProtKB-SubCell"/>
</dbReference>
<feature type="binding site" evidence="7">
    <location>
        <position position="152"/>
    </location>
    <ligand>
        <name>N-formimidoyl-L-glutamate</name>
        <dbReference type="ChEBI" id="CHEBI:58928"/>
    </ligand>
</feature>
<dbReference type="SUPFAM" id="SSF51338">
    <property type="entry name" value="Composite domain of metallo-dependent hydrolases"/>
    <property type="match status" value="1"/>
</dbReference>